<gene>
    <name evidence="7" type="ORF">AY555_01950</name>
</gene>
<dbReference type="EMBL" id="CP014525">
    <property type="protein sequence ID" value="AMW34142.1"/>
    <property type="molecule type" value="Genomic_DNA"/>
</dbReference>
<dbReference type="Gene3D" id="3.90.1150.10">
    <property type="entry name" value="Aspartate Aminotransferase, domain 1"/>
    <property type="match status" value="1"/>
</dbReference>
<dbReference type="InterPro" id="IPR004636">
    <property type="entry name" value="AcOrn/SuccOrn_fam"/>
</dbReference>
<dbReference type="Pfam" id="PF00202">
    <property type="entry name" value="Aminotran_3"/>
    <property type="match status" value="1"/>
</dbReference>
<dbReference type="RefSeq" id="WP_066132729.1">
    <property type="nucleotide sequence ID" value="NZ_CP014525.1"/>
</dbReference>
<evidence type="ECO:0000256" key="2">
    <source>
        <dbReference type="ARBA" id="ARBA00022576"/>
    </source>
</evidence>
<dbReference type="GO" id="GO:0042802">
    <property type="term" value="F:identical protein binding"/>
    <property type="evidence" value="ECO:0007669"/>
    <property type="project" value="TreeGrafter"/>
</dbReference>
<dbReference type="PIRSF" id="PIRSF000521">
    <property type="entry name" value="Transaminase_4ab_Lys_Orn"/>
    <property type="match status" value="1"/>
</dbReference>
<comment type="cofactor">
    <cofactor evidence="1">
        <name>pyridoxal 5'-phosphate</name>
        <dbReference type="ChEBI" id="CHEBI:597326"/>
    </cofactor>
</comment>
<dbReference type="PANTHER" id="PTHR11986">
    <property type="entry name" value="AMINOTRANSFERASE CLASS III"/>
    <property type="match status" value="1"/>
</dbReference>
<keyword evidence="4" id="KW-0808">Transferase</keyword>
<evidence type="ECO:0000256" key="6">
    <source>
        <dbReference type="RuleBase" id="RU003560"/>
    </source>
</evidence>
<evidence type="ECO:0008006" key="9">
    <source>
        <dbReference type="Google" id="ProtNLM"/>
    </source>
</evidence>
<evidence type="ECO:0000313" key="8">
    <source>
        <dbReference type="Proteomes" id="UP000076066"/>
    </source>
</evidence>
<proteinExistence type="inferred from homology"/>
<dbReference type="PANTHER" id="PTHR11986:SF79">
    <property type="entry name" value="ACETYLORNITHINE AMINOTRANSFERASE, MITOCHONDRIAL"/>
    <property type="match status" value="1"/>
</dbReference>
<accession>A0A143DBQ0</accession>
<organism evidence="7 8">
    <name type="scientific">Haematospirillum jordaniae</name>
    <dbReference type="NCBI Taxonomy" id="1549855"/>
    <lineage>
        <taxon>Bacteria</taxon>
        <taxon>Pseudomonadati</taxon>
        <taxon>Pseudomonadota</taxon>
        <taxon>Alphaproteobacteria</taxon>
        <taxon>Rhodospirillales</taxon>
        <taxon>Novispirillaceae</taxon>
        <taxon>Haematospirillum</taxon>
    </lineage>
</organism>
<sequence>MASTTQDLIDHTFNLLVRTYEPQPVAMDYGCGIYVYDTEGKRYIDCAAGIAVASLGHAHPAVLNALQTQGRRLMAVQNSYATPERLKAAELIVTTSCIDRVYFCNSGTESVEAALKCARKWASETKGTACNEIITFRNSFHGRTYGAASVTEKCHAQPFFGPYLPGIKWAKFNNLESVNTLISDKTAAILVEPVQGEGGLTVAKPAFLHGLRALCNAHDICLIFDEVQSGFGRLGFLHAHQAFPDENGAIPEPDIITWAKGMGGGFPVGAMGARERFGQALVPGTHGSTYGGNPLACAVAHAVISEIQKPGFLEQVRGVGKVLQSGLHRLQRKSTLISDVRGKGLMIGMETPMEVKSLIHALRSNGLMTTQVGKNTVRITPPLTMTNDQAQDVLEIIEKTLGDLQ</sequence>
<name>A0A143DBQ0_9PROT</name>
<dbReference type="FunFam" id="3.40.640.10:FF:000004">
    <property type="entry name" value="Acetylornithine aminotransferase"/>
    <property type="match status" value="1"/>
</dbReference>
<keyword evidence="8" id="KW-1185">Reference proteome</keyword>
<dbReference type="CDD" id="cd00610">
    <property type="entry name" value="OAT_like"/>
    <property type="match status" value="1"/>
</dbReference>
<dbReference type="STRING" id="1549855.AY555_01950"/>
<dbReference type="GeneID" id="53315916"/>
<protein>
    <recommendedName>
        <fullName evidence="9">Acetylornithine aminotransferase</fullName>
    </recommendedName>
</protein>
<evidence type="ECO:0000313" key="7">
    <source>
        <dbReference type="EMBL" id="AMW34142.1"/>
    </source>
</evidence>
<dbReference type="AlphaFoldDB" id="A0A143DBQ0"/>
<dbReference type="Proteomes" id="UP000076066">
    <property type="component" value="Chromosome"/>
</dbReference>
<evidence type="ECO:0000256" key="1">
    <source>
        <dbReference type="ARBA" id="ARBA00001933"/>
    </source>
</evidence>
<dbReference type="GO" id="GO:0008483">
    <property type="term" value="F:transaminase activity"/>
    <property type="evidence" value="ECO:0007669"/>
    <property type="project" value="UniProtKB-KW"/>
</dbReference>
<reference evidence="7 8" key="1">
    <citation type="submission" date="2016-02" db="EMBL/GenBank/DDBJ databases">
        <title>Complete Genome of H5569, the type strain of the newly described species Haematospirillium jordaniae.</title>
        <authorList>
            <person name="Nicholson A.C."/>
            <person name="Humrighouse B.W."/>
            <person name="Loparov V."/>
            <person name="McQuiston J.R."/>
        </authorList>
    </citation>
    <scope>NUCLEOTIDE SEQUENCE [LARGE SCALE GENOMIC DNA]</scope>
    <source>
        <strain evidence="7 8">H5569</strain>
    </source>
</reference>
<keyword evidence="3" id="KW-0028">Amino-acid biosynthesis</keyword>
<comment type="similarity">
    <text evidence="6">Belongs to the class-III pyridoxal-phosphate-dependent aminotransferase family.</text>
</comment>
<keyword evidence="2" id="KW-0032">Aminotransferase</keyword>
<dbReference type="InterPro" id="IPR015424">
    <property type="entry name" value="PyrdxlP-dep_Trfase"/>
</dbReference>
<dbReference type="NCBIfam" id="NF002325">
    <property type="entry name" value="PRK01278.1"/>
    <property type="match status" value="1"/>
</dbReference>
<dbReference type="OrthoDB" id="9801834at2"/>
<dbReference type="NCBIfam" id="TIGR00707">
    <property type="entry name" value="argD"/>
    <property type="match status" value="1"/>
</dbReference>
<dbReference type="InterPro" id="IPR050103">
    <property type="entry name" value="Class-III_PLP-dep_AT"/>
</dbReference>
<dbReference type="KEGG" id="hjo:AY555_01950"/>
<dbReference type="GO" id="GO:0006526">
    <property type="term" value="P:L-arginine biosynthetic process"/>
    <property type="evidence" value="ECO:0007669"/>
    <property type="project" value="UniProtKB-ARBA"/>
</dbReference>
<dbReference type="InterPro" id="IPR015422">
    <property type="entry name" value="PyrdxlP-dep_Trfase_small"/>
</dbReference>
<dbReference type="GO" id="GO:0030170">
    <property type="term" value="F:pyridoxal phosphate binding"/>
    <property type="evidence" value="ECO:0007669"/>
    <property type="project" value="InterPro"/>
</dbReference>
<evidence type="ECO:0000256" key="3">
    <source>
        <dbReference type="ARBA" id="ARBA00022605"/>
    </source>
</evidence>
<dbReference type="Gene3D" id="3.40.640.10">
    <property type="entry name" value="Type I PLP-dependent aspartate aminotransferase-like (Major domain)"/>
    <property type="match status" value="1"/>
</dbReference>
<evidence type="ECO:0000256" key="5">
    <source>
        <dbReference type="ARBA" id="ARBA00022898"/>
    </source>
</evidence>
<dbReference type="SUPFAM" id="SSF53383">
    <property type="entry name" value="PLP-dependent transferases"/>
    <property type="match status" value="1"/>
</dbReference>
<dbReference type="InterPro" id="IPR005814">
    <property type="entry name" value="Aminotrans_3"/>
</dbReference>
<dbReference type="InterPro" id="IPR015421">
    <property type="entry name" value="PyrdxlP-dep_Trfase_major"/>
</dbReference>
<keyword evidence="5 6" id="KW-0663">Pyridoxal phosphate</keyword>
<evidence type="ECO:0000256" key="4">
    <source>
        <dbReference type="ARBA" id="ARBA00022679"/>
    </source>
</evidence>